<protein>
    <recommendedName>
        <fullName evidence="9">Glucanase</fullName>
        <ecNumber evidence="9">3.2.1.-</ecNumber>
    </recommendedName>
</protein>
<evidence type="ECO:0000256" key="8">
    <source>
        <dbReference type="ARBA" id="ARBA00023326"/>
    </source>
</evidence>
<keyword evidence="6" id="KW-0119">Carbohydrate metabolism</keyword>
<dbReference type="InterPro" id="IPR001722">
    <property type="entry name" value="Glyco_hydro_7"/>
</dbReference>
<evidence type="ECO:0000256" key="4">
    <source>
        <dbReference type="ARBA" id="ARBA00023001"/>
    </source>
</evidence>
<keyword evidence="5" id="KW-0325">Glycoprotein</keyword>
<keyword evidence="8 9" id="KW-0624">Polysaccharide degradation</keyword>
<keyword evidence="10" id="KW-0732">Signal</keyword>
<keyword evidence="3 9" id="KW-0378">Hydrolase</keyword>
<dbReference type="SUPFAM" id="SSF49899">
    <property type="entry name" value="Concanavalin A-like lectins/glucanases"/>
    <property type="match status" value="1"/>
</dbReference>
<feature type="signal peptide" evidence="10">
    <location>
        <begin position="1"/>
        <end position="19"/>
    </location>
</feature>
<dbReference type="CDD" id="cd07999">
    <property type="entry name" value="GH7_CBH_EG"/>
    <property type="match status" value="1"/>
</dbReference>
<evidence type="ECO:0000256" key="5">
    <source>
        <dbReference type="ARBA" id="ARBA00023180"/>
    </source>
</evidence>
<organism evidence="11 12">
    <name type="scientific">Orbilia brochopaga</name>
    <dbReference type="NCBI Taxonomy" id="3140254"/>
    <lineage>
        <taxon>Eukaryota</taxon>
        <taxon>Fungi</taxon>
        <taxon>Dikarya</taxon>
        <taxon>Ascomycota</taxon>
        <taxon>Pezizomycotina</taxon>
        <taxon>Orbiliomycetes</taxon>
        <taxon>Orbiliales</taxon>
        <taxon>Orbiliaceae</taxon>
        <taxon>Orbilia</taxon>
    </lineage>
</organism>
<keyword evidence="4 9" id="KW-0136">Cellulose degradation</keyword>
<proteinExistence type="inferred from homology"/>
<gene>
    <name evidence="11" type="ORF">TWF696_003331</name>
</gene>
<evidence type="ECO:0000256" key="6">
    <source>
        <dbReference type="ARBA" id="ARBA00023277"/>
    </source>
</evidence>
<evidence type="ECO:0000313" key="12">
    <source>
        <dbReference type="Proteomes" id="UP001375240"/>
    </source>
</evidence>
<keyword evidence="7 9" id="KW-0326">Glycosidase</keyword>
<comment type="similarity">
    <text evidence="2 9">Belongs to the glycosyl hydrolase 7 (cellulase C) family.</text>
</comment>
<name>A0AAV9TWS9_9PEZI</name>
<dbReference type="Pfam" id="PF00840">
    <property type="entry name" value="Glyco_hydro_7"/>
    <property type="match status" value="1"/>
</dbReference>
<feature type="chain" id="PRO_5044012813" description="Glucanase" evidence="10">
    <location>
        <begin position="20"/>
        <end position="449"/>
    </location>
</feature>
<evidence type="ECO:0000256" key="3">
    <source>
        <dbReference type="ARBA" id="ARBA00022801"/>
    </source>
</evidence>
<evidence type="ECO:0000313" key="11">
    <source>
        <dbReference type="EMBL" id="KAK6330439.1"/>
    </source>
</evidence>
<comment type="caution">
    <text evidence="11">The sequence shown here is derived from an EMBL/GenBank/DDBJ whole genome shotgun (WGS) entry which is preliminary data.</text>
</comment>
<dbReference type="InterPro" id="IPR013320">
    <property type="entry name" value="ConA-like_dom_sf"/>
</dbReference>
<dbReference type="PANTHER" id="PTHR33753:SF1">
    <property type="entry name" value="ENDO-BETA-1,4-GLUCANASE CELB"/>
    <property type="match status" value="1"/>
</dbReference>
<dbReference type="GO" id="GO:0030245">
    <property type="term" value="P:cellulose catabolic process"/>
    <property type="evidence" value="ECO:0007669"/>
    <property type="project" value="UniProtKB-KW"/>
</dbReference>
<dbReference type="EC" id="3.2.1.-" evidence="9"/>
<keyword evidence="12" id="KW-1185">Reference proteome</keyword>
<evidence type="ECO:0000256" key="9">
    <source>
        <dbReference type="RuleBase" id="RU361164"/>
    </source>
</evidence>
<accession>A0AAV9TWS9</accession>
<dbReference type="Proteomes" id="UP001375240">
    <property type="component" value="Unassembled WGS sequence"/>
</dbReference>
<dbReference type="EMBL" id="JAVHNQ010000017">
    <property type="protein sequence ID" value="KAK6330439.1"/>
    <property type="molecule type" value="Genomic_DNA"/>
</dbReference>
<evidence type="ECO:0000256" key="7">
    <source>
        <dbReference type="ARBA" id="ARBA00023295"/>
    </source>
</evidence>
<dbReference type="PRINTS" id="PR00734">
    <property type="entry name" value="GLHYDRLASE7"/>
</dbReference>
<sequence length="449" mass="49385">MALKLYVLSLSLLIGLASAQGIAGKHPEVHPKLETYRCTKNGCNKQINYVVLDEGRHPIRQRRRPNLPCNKQDAPWNATLCSTAFFCAQECLIDGIGEYASYGVTTQDDSVTLDMVDNSGKKLSPRIYLLDSSKEEYEMLQLNNMEIAFDVDVSKLPCGMNGGMYLSEMDKRGGSSQFNKAGARMGSGYCDAKCPVRPFINGVANIDGKGLCCNEMDLWESNRHGAQYTAHPCNLTGPYECSGSGCQGVCDIQGCGNNPWLNGAPQFYGFGSEFAINTQKPFTVVTQFPADQGKLTSYHRHYVQDGRRIDPPASSREGLPHTNYVDDAYCVATERKGYRSVGATATMGAALARGMVLAMSIWWNEDPTNHMNWLDSGSRGPCQATEGDPEYIQRVHPDAAITMRNIRWGEIGSTTTNTLAASNSISMLQRFFIHLVQIISKANIFPGVF</sequence>
<evidence type="ECO:0000256" key="1">
    <source>
        <dbReference type="ARBA" id="ARBA00000966"/>
    </source>
</evidence>
<dbReference type="AlphaFoldDB" id="A0AAV9TWS9"/>
<evidence type="ECO:0000256" key="10">
    <source>
        <dbReference type="SAM" id="SignalP"/>
    </source>
</evidence>
<dbReference type="Gene3D" id="2.70.100.10">
    <property type="entry name" value="Glycoside hydrolase, family 7, domain"/>
    <property type="match status" value="1"/>
</dbReference>
<evidence type="ECO:0000256" key="2">
    <source>
        <dbReference type="ARBA" id="ARBA00006044"/>
    </source>
</evidence>
<dbReference type="InterPro" id="IPR037019">
    <property type="entry name" value="Glyco_hydro_7_sf"/>
</dbReference>
<reference evidence="11 12" key="1">
    <citation type="submission" date="2019-10" db="EMBL/GenBank/DDBJ databases">
        <authorList>
            <person name="Palmer J.M."/>
        </authorList>
    </citation>
    <scope>NUCLEOTIDE SEQUENCE [LARGE SCALE GENOMIC DNA]</scope>
    <source>
        <strain evidence="11 12">TWF696</strain>
    </source>
</reference>
<comment type="catalytic activity">
    <reaction evidence="1">
        <text>Endohydrolysis of (1-&gt;4)-beta-D-glucosidic linkages in cellulose, lichenin and cereal beta-D-glucans.</text>
        <dbReference type="EC" id="3.2.1.4"/>
    </reaction>
</comment>
<dbReference type="GO" id="GO:0008810">
    <property type="term" value="F:cellulase activity"/>
    <property type="evidence" value="ECO:0007669"/>
    <property type="project" value="UniProtKB-EC"/>
</dbReference>
<dbReference type="PANTHER" id="PTHR33753">
    <property type="entry name" value="1,4-BETA-D-GLUCAN CELLOBIOHYDROLASE B"/>
    <property type="match status" value="1"/>
</dbReference>